<evidence type="ECO:0000313" key="2">
    <source>
        <dbReference type="EMBL" id="MBD2189632.1"/>
    </source>
</evidence>
<organism evidence="2 3">
    <name type="scientific">Pseudanabaena mucicola FACHB-723</name>
    <dbReference type="NCBI Taxonomy" id="2692860"/>
    <lineage>
        <taxon>Bacteria</taxon>
        <taxon>Bacillati</taxon>
        <taxon>Cyanobacteriota</taxon>
        <taxon>Cyanophyceae</taxon>
        <taxon>Pseudanabaenales</taxon>
        <taxon>Pseudanabaenaceae</taxon>
        <taxon>Pseudanabaena</taxon>
    </lineage>
</organism>
<comment type="caution">
    <text evidence="2">The sequence shown here is derived from an EMBL/GenBank/DDBJ whole genome shotgun (WGS) entry which is preliminary data.</text>
</comment>
<evidence type="ECO:0000313" key="3">
    <source>
        <dbReference type="Proteomes" id="UP000642094"/>
    </source>
</evidence>
<keyword evidence="3" id="KW-1185">Reference proteome</keyword>
<name>A0ABR8A086_9CYAN</name>
<sequence length="193" mass="21202">MRNFSLRSLFALVAVTTILGITMPVRSQSRPSSTPNKTTNTRTSVEISRPQQPEISSGKKTSVVKMFEDIAIAPNFVPTVVELRGISGGGTETQAKSGRKVTETGECIGFIDAEPDHKITLTQPFNYLKMQVRSSGDTVLLVRGPGGSWCSDDVRDRNPEIAGDWLEGTYEVWIGSYEENASFPYLLELSEQP</sequence>
<dbReference type="Proteomes" id="UP000642094">
    <property type="component" value="Unassembled WGS sequence"/>
</dbReference>
<gene>
    <name evidence="2" type="ORF">H6F41_15975</name>
</gene>
<reference evidence="2 3" key="1">
    <citation type="journal article" date="2020" name="ISME J.">
        <title>Comparative genomics reveals insights into cyanobacterial evolution and habitat adaptation.</title>
        <authorList>
            <person name="Chen M.Y."/>
            <person name="Teng W.K."/>
            <person name="Zhao L."/>
            <person name="Hu C.X."/>
            <person name="Zhou Y.K."/>
            <person name="Han B.P."/>
            <person name="Song L.R."/>
            <person name="Shu W.S."/>
        </authorList>
    </citation>
    <scope>NUCLEOTIDE SEQUENCE [LARGE SCALE GENOMIC DNA]</scope>
    <source>
        <strain evidence="2 3">FACHB-723</strain>
    </source>
</reference>
<accession>A0ABR8A086</accession>
<dbReference type="EMBL" id="JACJQB010000045">
    <property type="protein sequence ID" value="MBD2189632.1"/>
    <property type="molecule type" value="Genomic_DNA"/>
</dbReference>
<feature type="region of interest" description="Disordered" evidence="1">
    <location>
        <begin position="26"/>
        <end position="59"/>
    </location>
</feature>
<protein>
    <submittedName>
        <fullName evidence="2">Uncharacterized protein</fullName>
    </submittedName>
</protein>
<dbReference type="RefSeq" id="WP_190404457.1">
    <property type="nucleotide sequence ID" value="NZ_JACJQB010000045.1"/>
</dbReference>
<proteinExistence type="predicted"/>
<evidence type="ECO:0000256" key="1">
    <source>
        <dbReference type="SAM" id="MobiDB-lite"/>
    </source>
</evidence>